<feature type="transmembrane region" description="Helical" evidence="12">
    <location>
        <begin position="58"/>
        <end position="82"/>
    </location>
</feature>
<feature type="domain" description="EF-hand" evidence="13">
    <location>
        <begin position="1412"/>
        <end position="1447"/>
    </location>
</feature>
<dbReference type="PANTHER" id="PTHR10037">
    <property type="entry name" value="VOLTAGE-GATED CATION CHANNEL CALCIUM AND SODIUM"/>
    <property type="match status" value="1"/>
</dbReference>
<keyword evidence="9 10" id="KW-0106">Calcium</keyword>
<feature type="transmembrane region" description="Helical" evidence="12">
    <location>
        <begin position="108"/>
        <end position="128"/>
    </location>
</feature>
<feature type="transmembrane region" description="Helical" evidence="12">
    <location>
        <begin position="1148"/>
        <end position="1166"/>
    </location>
</feature>
<reference evidence="14 15" key="1">
    <citation type="submission" date="2012-04" db="EMBL/GenBank/DDBJ databases">
        <title>The Genome Sequence of Saprolegnia declina VS20.</title>
        <authorList>
            <consortium name="The Broad Institute Genome Sequencing Platform"/>
            <person name="Russ C."/>
            <person name="Nusbaum C."/>
            <person name="Tyler B."/>
            <person name="van West P."/>
            <person name="Dieguez-Uribeondo J."/>
            <person name="de Bruijn I."/>
            <person name="Tripathy S."/>
            <person name="Jiang R."/>
            <person name="Young S.K."/>
            <person name="Zeng Q."/>
            <person name="Gargeya S."/>
            <person name="Fitzgerald M."/>
            <person name="Haas B."/>
            <person name="Abouelleil A."/>
            <person name="Alvarado L."/>
            <person name="Arachchi H.M."/>
            <person name="Berlin A."/>
            <person name="Chapman S.B."/>
            <person name="Goldberg J."/>
            <person name="Griggs A."/>
            <person name="Gujja S."/>
            <person name="Hansen M."/>
            <person name="Howarth C."/>
            <person name="Imamovic A."/>
            <person name="Larimer J."/>
            <person name="McCowen C."/>
            <person name="Montmayeur A."/>
            <person name="Murphy C."/>
            <person name="Neiman D."/>
            <person name="Pearson M."/>
            <person name="Priest M."/>
            <person name="Roberts A."/>
            <person name="Saif S."/>
            <person name="Shea T."/>
            <person name="Sisk P."/>
            <person name="Sykes S."/>
            <person name="Wortman J."/>
            <person name="Nusbaum C."/>
            <person name="Birren B."/>
        </authorList>
    </citation>
    <scope>NUCLEOTIDE SEQUENCE [LARGE SCALE GENOMIC DNA]</scope>
    <source>
        <strain evidence="14 15">VS20</strain>
    </source>
</reference>
<dbReference type="Gene3D" id="1.20.120.350">
    <property type="entry name" value="Voltage-gated potassium channels. Chain C"/>
    <property type="match status" value="4"/>
</dbReference>
<gene>
    <name evidence="14" type="ORF">SDRG_10972</name>
</gene>
<dbReference type="SUPFAM" id="SSF81324">
    <property type="entry name" value="Voltage-gated potassium channels"/>
    <property type="match status" value="4"/>
</dbReference>
<evidence type="ECO:0000256" key="8">
    <source>
        <dbReference type="ARBA" id="ARBA00023303"/>
    </source>
</evidence>
<dbReference type="Pfam" id="PF16905">
    <property type="entry name" value="GPHH"/>
    <property type="match status" value="1"/>
</dbReference>
<evidence type="ECO:0000256" key="7">
    <source>
        <dbReference type="ARBA" id="ARBA00023136"/>
    </source>
</evidence>
<feature type="transmembrane region" description="Helical" evidence="12">
    <location>
        <begin position="496"/>
        <end position="516"/>
    </location>
</feature>
<dbReference type="GO" id="GO:0005248">
    <property type="term" value="F:voltage-gated sodium channel activity"/>
    <property type="evidence" value="ECO:0007669"/>
    <property type="project" value="TreeGrafter"/>
</dbReference>
<feature type="region of interest" description="Disordered" evidence="11">
    <location>
        <begin position="1590"/>
        <end position="1609"/>
    </location>
</feature>
<evidence type="ECO:0000256" key="6">
    <source>
        <dbReference type="ARBA" id="ARBA00023065"/>
    </source>
</evidence>
<protein>
    <recommendedName>
        <fullName evidence="13">EF-hand domain-containing protein</fullName>
    </recommendedName>
</protein>
<dbReference type="OMA" id="IRIVRIM"/>
<feature type="transmembrane region" description="Helical" evidence="12">
    <location>
        <begin position="349"/>
        <end position="369"/>
    </location>
</feature>
<dbReference type="PRINTS" id="PR00167">
    <property type="entry name" value="CACHANNEL"/>
</dbReference>
<dbReference type="OrthoDB" id="431720at2759"/>
<dbReference type="InterPro" id="IPR018247">
    <property type="entry name" value="EF_Hand_1_Ca_BS"/>
</dbReference>
<feature type="compositionally biased region" description="Pro residues" evidence="11">
    <location>
        <begin position="1600"/>
        <end position="1609"/>
    </location>
</feature>
<dbReference type="PROSITE" id="PS50222">
    <property type="entry name" value="EF_HAND_2"/>
    <property type="match status" value="1"/>
</dbReference>
<evidence type="ECO:0000259" key="13">
    <source>
        <dbReference type="PROSITE" id="PS50222"/>
    </source>
</evidence>
<dbReference type="InterPro" id="IPR043203">
    <property type="entry name" value="VGCC_Ca_Na"/>
</dbReference>
<keyword evidence="9" id="KW-0479">Metal-binding</keyword>
<evidence type="ECO:0000256" key="11">
    <source>
        <dbReference type="SAM" id="MobiDB-lite"/>
    </source>
</evidence>
<feature type="transmembrane region" description="Helical" evidence="12">
    <location>
        <begin position="1212"/>
        <end position="1237"/>
    </location>
</feature>
<dbReference type="Gene3D" id="1.10.238.10">
    <property type="entry name" value="EF-hand"/>
    <property type="match status" value="1"/>
</dbReference>
<dbReference type="EMBL" id="JH767169">
    <property type="protein sequence ID" value="EQC31370.1"/>
    <property type="molecule type" value="Genomic_DNA"/>
</dbReference>
<feature type="transmembrane region" description="Helical" evidence="12">
    <location>
        <begin position="664"/>
        <end position="687"/>
    </location>
</feature>
<dbReference type="Pfam" id="PF00520">
    <property type="entry name" value="Ion_trans"/>
    <property type="match status" value="4"/>
</dbReference>
<dbReference type="GeneID" id="19951699"/>
<keyword evidence="5 12" id="KW-1133">Transmembrane helix</keyword>
<feature type="transmembrane region" description="Helical" evidence="12">
    <location>
        <begin position="575"/>
        <end position="601"/>
    </location>
</feature>
<accession>T0QCU3</accession>
<dbReference type="Proteomes" id="UP000030762">
    <property type="component" value="Unassembled WGS sequence"/>
</dbReference>
<dbReference type="PROSITE" id="PS00018">
    <property type="entry name" value="EF_HAND_1"/>
    <property type="match status" value="1"/>
</dbReference>
<feature type="binding site" evidence="9">
    <location>
        <position position="1039"/>
    </location>
    <ligand>
        <name>Ca(2+)</name>
        <dbReference type="ChEBI" id="CHEBI:29108"/>
    </ligand>
</feature>
<keyword evidence="3 12" id="KW-0812">Transmembrane</keyword>
<dbReference type="InterPro" id="IPR031649">
    <property type="entry name" value="GPHH_dom"/>
</dbReference>
<dbReference type="VEuPathDB" id="FungiDB:SDRG_10972"/>
<dbReference type="InterPro" id="IPR002048">
    <property type="entry name" value="EF_hand_dom"/>
</dbReference>
<feature type="transmembrane region" description="Helical" evidence="12">
    <location>
        <begin position="1178"/>
        <end position="1200"/>
    </location>
</feature>
<keyword evidence="8" id="KW-0407">Ion channel</keyword>
<dbReference type="eggNOG" id="KOG2301">
    <property type="taxonomic scope" value="Eukaryota"/>
</dbReference>
<evidence type="ECO:0000256" key="4">
    <source>
        <dbReference type="ARBA" id="ARBA00022737"/>
    </source>
</evidence>
<keyword evidence="15" id="KW-1185">Reference proteome</keyword>
<dbReference type="InterPro" id="IPR027359">
    <property type="entry name" value="Volt_channel_dom_sf"/>
</dbReference>
<keyword evidence="6" id="KW-0406">Ion transport</keyword>
<evidence type="ECO:0000313" key="15">
    <source>
        <dbReference type="Proteomes" id="UP000030762"/>
    </source>
</evidence>
<evidence type="ECO:0000256" key="3">
    <source>
        <dbReference type="ARBA" id="ARBA00022692"/>
    </source>
</evidence>
<evidence type="ECO:0000313" key="14">
    <source>
        <dbReference type="EMBL" id="EQC31370.1"/>
    </source>
</evidence>
<feature type="transmembrane region" description="Helical" evidence="12">
    <location>
        <begin position="140"/>
        <end position="163"/>
    </location>
</feature>
<feature type="transmembrane region" description="Helical" evidence="12">
    <location>
        <begin position="845"/>
        <end position="866"/>
    </location>
</feature>
<keyword evidence="4" id="KW-0677">Repeat</keyword>
<evidence type="ECO:0000256" key="1">
    <source>
        <dbReference type="ARBA" id="ARBA00004141"/>
    </source>
</evidence>
<evidence type="ECO:0000256" key="2">
    <source>
        <dbReference type="ARBA" id="ARBA00022448"/>
    </source>
</evidence>
<dbReference type="InterPro" id="IPR002077">
    <property type="entry name" value="VDCCAlpha1"/>
</dbReference>
<keyword evidence="2" id="KW-0813">Transport</keyword>
<evidence type="ECO:0000256" key="12">
    <source>
        <dbReference type="SAM" id="Phobius"/>
    </source>
</evidence>
<proteinExistence type="inferred from homology"/>
<dbReference type="SMART" id="SM00054">
    <property type="entry name" value="EFh"/>
    <property type="match status" value="1"/>
</dbReference>
<feature type="transmembrane region" description="Helical" evidence="12">
    <location>
        <begin position="183"/>
        <end position="212"/>
    </location>
</feature>
<keyword evidence="10" id="KW-0109">Calcium transport</keyword>
<comment type="subcellular location">
    <subcellularLocation>
        <location evidence="1 10">Membrane</location>
        <topology evidence="1 10">Multi-pass membrane protein</topology>
    </subcellularLocation>
</comment>
<dbReference type="InParanoid" id="T0QCU3"/>
<organism evidence="14 15">
    <name type="scientific">Saprolegnia diclina (strain VS20)</name>
    <dbReference type="NCBI Taxonomy" id="1156394"/>
    <lineage>
        <taxon>Eukaryota</taxon>
        <taxon>Sar</taxon>
        <taxon>Stramenopiles</taxon>
        <taxon>Oomycota</taxon>
        <taxon>Saprolegniomycetes</taxon>
        <taxon>Saprolegniales</taxon>
        <taxon>Saprolegniaceae</taxon>
        <taxon>Saprolegnia</taxon>
    </lineage>
</organism>
<name>T0QCU3_SAPDV</name>
<feature type="transmembrane region" description="Helical" evidence="12">
    <location>
        <begin position="375"/>
        <end position="397"/>
    </location>
</feature>
<feature type="transmembrane region" description="Helical" evidence="12">
    <location>
        <begin position="815"/>
        <end position="838"/>
    </location>
</feature>
<feature type="transmembrane region" description="Helical" evidence="12">
    <location>
        <begin position="778"/>
        <end position="795"/>
    </location>
</feature>
<evidence type="ECO:0000256" key="5">
    <source>
        <dbReference type="ARBA" id="ARBA00022989"/>
    </source>
</evidence>
<dbReference type="GO" id="GO:0005509">
    <property type="term" value="F:calcium ion binding"/>
    <property type="evidence" value="ECO:0007669"/>
    <property type="project" value="InterPro"/>
</dbReference>
<dbReference type="RefSeq" id="XP_008615211.1">
    <property type="nucleotide sequence ID" value="XM_008616989.1"/>
</dbReference>
<keyword evidence="10" id="KW-0107">Calcium channel</keyword>
<feature type="transmembrane region" description="Helical" evidence="12">
    <location>
        <begin position="1068"/>
        <end position="1089"/>
    </location>
</feature>
<keyword evidence="7 12" id="KW-0472">Membrane</keyword>
<feature type="transmembrane region" description="Helical" evidence="12">
    <location>
        <begin position="457"/>
        <end position="476"/>
    </location>
</feature>
<evidence type="ECO:0000256" key="10">
    <source>
        <dbReference type="RuleBase" id="RU003808"/>
    </source>
</evidence>
<dbReference type="InterPro" id="IPR005821">
    <property type="entry name" value="Ion_trans_dom"/>
</dbReference>
<evidence type="ECO:0000256" key="9">
    <source>
        <dbReference type="PIRSR" id="PIRSR602077-1"/>
    </source>
</evidence>
<sequence>MRKQPSSTKVYPTAPAYTEVTPVVADADLPRKSSLAPPLAGHPARGRVATLRGLATRLLASTWFATFITLVVLLNTITLGLVDYSDPWADGPNPTLLRNRLVDQMNNISLGIFLAEAVLKVLSMGFLYGPTAYCKDSWNLLDLVVLLSGCLGWFFHAGSVGQLRILRVLRPLRTLHSFPGLKVLVNGVLSSLPALFDVGILLGFSYLVFAILGMEIWSGTYHHRCRLTEFPVVLDFDAGNAPSAGAYPNTTYLSLVLDNPNAYRCPRIDVESDNWTTPLDCFWPLNLNDTQYCGSRACAPGTYCGSNYDASGRPRFRNILFNGSLLVDMANEGDFLPNLNFGLTSFDTVGYTLVIIAQIVTASGWMVLTQNTQDAYSWLAAGVYYNSVLFVGMCFLLQLNMAVMFNEYEKAKAALDKAAARPLVLIRRRIQRQYYRRIKLVPPSTLRRHVRNVVTSVWFHRLGLSMTLLNVALLASDHHPQSPTFAANVEFGNFCFLVYFALEMALKIYGLGFIAYRKDRFNLYDMVTILIGGVETLLHPPAFLDGTPGVRSPLAILRAARAIKLAYSWPSLQRLLTAIVGALHEILNFLFFLVLFIYMYALMGMELFATKYKFDARNRPSPFNATDPSVTLHRANFDTIQWAFFTVFQVITYDNWPAVMYDGWLSAGLVAPFYFVSIVILGVWVVMNMFSAIMVQSVMEDASAKTAMIGDVDANLCTRLRLRQLKRILRRLMGVTPVLSAPARAADESVLGRKSFGCVGLSSPLRQACLSLVRHQRWHLCVTASIMVSCVVTALDTPLLNPTSGLGYTLTVINNTLAIVFTLEMLLTMLALGFTAYLTDPWRVLDLFIVGVCLLSWSATGVFAQLRALRSLRALRPLRVIHRLPQLQVVVNTLFRCLPDIGRSLLFFVFMLLLFGIACVKFFKGSLSTCSISPYDYLDTPLYSPPPPWFPPNYAGDYSMSDLMQWDVMSFPRPWDNLTLASQMVLAPYWNGTCHFGAIPPTSKDVCECFNLTWDPVVPQRFDNIALALGSLYELTTMEGWSFVAIAAVDATGPDSQPLRNHQEGWMVFWFLFMVIGAFFVTNLFIGVLCDSFMRENYGVMVTDEQLDWIKLQRKVLTMAPVVRYPPPSESTWRLACYTLVEQPAFETSVMAAILLNLCLMSMSSFGQPVWVKTTSTVATNVLSVAFALEAALKIAAFGPRYFASSAHRFDLAVVLLALIGMGLPDSAGMGTIATVVRVFRVGRVLRLFQKATLLKSLYDTIMVSLPAMGNVTALLMLLYYIFAAVGVQLFAKVAYGPSMVNPHQNFQNFWLALQTLIGFSTGENWNNYLWELYNIEPITNPDCIEPAFNASVCGFGDALNCVPLDGCGPWYIVPFMYLFELVVGYIGLNLFSGIVVDAIGDSCAKSALSPSNLAEFTAMWAEYDPNGSGFVSIDDLCRLLSRLSPPFGFKLVETMTTRKIYHAIGGLDIPIYDGRLVHFKDVPRALVQRSLSEGDRSKFYEIGALMARLGIAKQFDDVWQRGHSKATLRDLRARAVTPIQDFVAILIIAKFLRRVRYRQERRRRLCRRLLHIELTSRWARLEAKFQSPHSAPRQLPPLEHAPPHPYVL</sequence>
<comment type="similarity">
    <text evidence="10">Belongs to the calcium channel alpha-1 subunit (TC 1.A.1.11) family.</text>
</comment>
<dbReference type="PANTHER" id="PTHR10037:SF62">
    <property type="entry name" value="SODIUM CHANNEL PROTEIN 60E"/>
    <property type="match status" value="1"/>
</dbReference>
<dbReference type="GO" id="GO:0005245">
    <property type="term" value="F:voltage-gated calcium channel activity"/>
    <property type="evidence" value="ECO:0007669"/>
    <property type="project" value="InterPro"/>
</dbReference>
<keyword evidence="10" id="KW-0851">Voltage-gated channel</keyword>
<dbReference type="STRING" id="1156394.T0QCU3"/>
<dbReference type="GO" id="GO:0001518">
    <property type="term" value="C:voltage-gated sodium channel complex"/>
    <property type="evidence" value="ECO:0007669"/>
    <property type="project" value="TreeGrafter"/>
</dbReference>
<dbReference type="GO" id="GO:0005891">
    <property type="term" value="C:voltage-gated calcium channel complex"/>
    <property type="evidence" value="ECO:0007669"/>
    <property type="project" value="InterPro"/>
</dbReference>
<feature type="transmembrane region" description="Helical" evidence="12">
    <location>
        <begin position="1258"/>
        <end position="1283"/>
    </location>
</feature>
<dbReference type="Gene3D" id="1.10.287.70">
    <property type="match status" value="4"/>
</dbReference>
<feature type="transmembrane region" description="Helical" evidence="12">
    <location>
        <begin position="905"/>
        <end position="923"/>
    </location>
</feature>